<accession>A0ABR9NX78</accession>
<reference evidence="1 2" key="1">
    <citation type="submission" date="2020-10" db="EMBL/GenBank/DDBJ databases">
        <title>Investigation of anaerobic biodegradation of phenanthrene by a sulfate-dependent Geobacter anodireducens strain PheS2.</title>
        <authorList>
            <person name="Zhang Z."/>
        </authorList>
    </citation>
    <scope>NUCLEOTIDE SEQUENCE [LARGE SCALE GENOMIC DNA]</scope>
    <source>
        <strain evidence="1 2">PheS2</strain>
    </source>
</reference>
<sequence>MKTYFLQFKVIPTTDNEKYHLAEGAFASCWVLENNPETAVTKAAFQVSKYDWEIIGLDLSPIEVSEEHFTQRDIGLEQFRKAQTDGMAIVYMAWARDKKTSTGPITLKSSYKPDIQGFIKEQKKQKNRGRCLHFDAGNQCQEIISAHSIQKSRLLLAISKDGHVYTLSSEVSQLNKSMGKPTYQKKGINNLSTFLGFCKYHDNELFTPIDDQYLVPTNQQVLLYAYRSLAREIFIKENVLNTLRHRISKTDHPFIKQYCEDYKSGTEFGFNNLKRHKLLYDQSLKFNKFDDVRYVLFLSNRKPNIAFSGLLYPDFDFMGNQLQHLGNHKQELELITFCSAPMSNGWGYLFSWHHSSSRVCIDFMRSLATMMHDGHNVGDILFRMIILNCENCAISPEWWEALSETQREQITAKGGSNALPFTPMKNTYLRDGLEGISGWQFDSVISSMD</sequence>
<protein>
    <submittedName>
        <fullName evidence="1">Uncharacterized protein</fullName>
    </submittedName>
</protein>
<organism evidence="1 2">
    <name type="scientific">Geobacter anodireducens</name>
    <dbReference type="NCBI Taxonomy" id="1340425"/>
    <lineage>
        <taxon>Bacteria</taxon>
        <taxon>Pseudomonadati</taxon>
        <taxon>Thermodesulfobacteriota</taxon>
        <taxon>Desulfuromonadia</taxon>
        <taxon>Geobacterales</taxon>
        <taxon>Geobacteraceae</taxon>
        <taxon>Geobacter</taxon>
    </lineage>
</organism>
<dbReference type="EMBL" id="JADBFD010000018">
    <property type="protein sequence ID" value="MBE2888865.1"/>
    <property type="molecule type" value="Genomic_DNA"/>
</dbReference>
<dbReference type="Proteomes" id="UP000618926">
    <property type="component" value="Unassembled WGS sequence"/>
</dbReference>
<name>A0ABR9NX78_9BACT</name>
<dbReference type="RefSeq" id="WP_192905712.1">
    <property type="nucleotide sequence ID" value="NZ_JADBFD010000018.1"/>
</dbReference>
<proteinExistence type="predicted"/>
<evidence type="ECO:0000313" key="2">
    <source>
        <dbReference type="Proteomes" id="UP000618926"/>
    </source>
</evidence>
<comment type="caution">
    <text evidence="1">The sequence shown here is derived from an EMBL/GenBank/DDBJ whole genome shotgun (WGS) entry which is preliminary data.</text>
</comment>
<keyword evidence="2" id="KW-1185">Reference proteome</keyword>
<evidence type="ECO:0000313" key="1">
    <source>
        <dbReference type="EMBL" id="MBE2888865.1"/>
    </source>
</evidence>
<gene>
    <name evidence="1" type="ORF">IIE05_12915</name>
</gene>